<gene>
    <name evidence="1" type="ORF">EYC98_21185</name>
</gene>
<proteinExistence type="predicted"/>
<evidence type="ECO:0000313" key="2">
    <source>
        <dbReference type="Proteomes" id="UP001143362"/>
    </source>
</evidence>
<reference evidence="1" key="1">
    <citation type="submission" date="2019-02" db="EMBL/GenBank/DDBJ databases">
        <authorList>
            <person name="Li S.-H."/>
        </authorList>
    </citation>
    <scope>NUCLEOTIDE SEQUENCE</scope>
    <source>
        <strain evidence="1">IMCC14734</strain>
    </source>
</reference>
<protein>
    <submittedName>
        <fullName evidence="1">Uncharacterized protein</fullName>
    </submittedName>
</protein>
<name>A0ABT3TM28_9GAMM</name>
<dbReference type="EMBL" id="SHNN01000007">
    <property type="protein sequence ID" value="MCX2983382.1"/>
    <property type="molecule type" value="Genomic_DNA"/>
</dbReference>
<keyword evidence="2" id="KW-1185">Reference proteome</keyword>
<evidence type="ECO:0000313" key="1">
    <source>
        <dbReference type="EMBL" id="MCX2983382.1"/>
    </source>
</evidence>
<organism evidence="1 2">
    <name type="scientific">Candidatus Litorirhabdus singularis</name>
    <dbReference type="NCBI Taxonomy" id="2518993"/>
    <lineage>
        <taxon>Bacteria</taxon>
        <taxon>Pseudomonadati</taxon>
        <taxon>Pseudomonadota</taxon>
        <taxon>Gammaproteobacteria</taxon>
        <taxon>Cellvibrionales</taxon>
        <taxon>Halieaceae</taxon>
        <taxon>Candidatus Litorirhabdus</taxon>
    </lineage>
</organism>
<sequence>MTINHLTTLTLDYLEAEAGEVQRHQEALEQYLQHAGNSAQQIKFWMGFCINLDGDEDGDLRSVVATDVALAVMQGDVVVLGGC</sequence>
<accession>A0ABT3TM28</accession>
<dbReference type="Proteomes" id="UP001143362">
    <property type="component" value="Unassembled WGS sequence"/>
</dbReference>
<comment type="caution">
    <text evidence="1">The sequence shown here is derived from an EMBL/GenBank/DDBJ whole genome shotgun (WGS) entry which is preliminary data.</text>
</comment>